<organism evidence="4 5">
    <name type="scientific">Caenorhabditis auriculariae</name>
    <dbReference type="NCBI Taxonomy" id="2777116"/>
    <lineage>
        <taxon>Eukaryota</taxon>
        <taxon>Metazoa</taxon>
        <taxon>Ecdysozoa</taxon>
        <taxon>Nematoda</taxon>
        <taxon>Chromadorea</taxon>
        <taxon>Rhabditida</taxon>
        <taxon>Rhabditina</taxon>
        <taxon>Rhabditomorpha</taxon>
        <taxon>Rhabditoidea</taxon>
        <taxon>Rhabditidae</taxon>
        <taxon>Peloderinae</taxon>
        <taxon>Caenorhabditis</taxon>
    </lineage>
</organism>
<evidence type="ECO:0000313" key="4">
    <source>
        <dbReference type="EMBL" id="CAD6195582.1"/>
    </source>
</evidence>
<gene>
    <name evidence="4" type="ORF">CAUJ_LOCUS11501</name>
</gene>
<evidence type="ECO:0000256" key="1">
    <source>
        <dbReference type="PROSITE-ProRule" id="PRU00042"/>
    </source>
</evidence>
<dbReference type="EMBL" id="CAJGYM010000057">
    <property type="protein sequence ID" value="CAD6195582.1"/>
    <property type="molecule type" value="Genomic_DNA"/>
</dbReference>
<feature type="region of interest" description="Disordered" evidence="2">
    <location>
        <begin position="255"/>
        <end position="308"/>
    </location>
</feature>
<sequence length="308" mass="35287">METTFFKGPFFGHTISWPTNIRSFSDDAFLLVDPHHVINLCTVHNSIEAPDKTEEERNSGTKLHSSCAQENEKKSEKRPFTTSIRQEEKRKNVESQKVKPYCGPRKSKKKGFREQKYVCDICEAAFTLRHNVQAHLLTFHIKSRHRMPTAQPDVEVRVCMINNPYYFAHMLQQIAANAALPSRNLDDQKTSPTPNKTPPAVLRSSCPVHDRKRRNLESRISILKNRKSIFNLTIVSPDDEMEVIDEGVAWRPEGYVEPPSKVPVTVVPSRPQKDAEVITARRRTPKKATEERPAPRKPRNRKATTSKS</sequence>
<feature type="compositionally biased region" description="Polar residues" evidence="2">
    <location>
        <begin position="60"/>
        <end position="69"/>
    </location>
</feature>
<accession>A0A8S1HKK4</accession>
<feature type="region of interest" description="Disordered" evidence="2">
    <location>
        <begin position="51"/>
        <end position="108"/>
    </location>
</feature>
<keyword evidence="1" id="KW-0479">Metal-binding</keyword>
<dbReference type="OrthoDB" id="8114442at2759"/>
<dbReference type="GO" id="GO:0008270">
    <property type="term" value="F:zinc ion binding"/>
    <property type="evidence" value="ECO:0007669"/>
    <property type="project" value="UniProtKB-KW"/>
</dbReference>
<keyword evidence="1" id="KW-0863">Zinc-finger</keyword>
<feature type="domain" description="C2H2-type" evidence="3">
    <location>
        <begin position="117"/>
        <end position="145"/>
    </location>
</feature>
<name>A0A8S1HKK4_9PELO</name>
<dbReference type="AlphaFoldDB" id="A0A8S1HKK4"/>
<dbReference type="PROSITE" id="PS00028">
    <property type="entry name" value="ZINC_FINGER_C2H2_1"/>
    <property type="match status" value="1"/>
</dbReference>
<feature type="compositionally biased region" description="Basic and acidic residues" evidence="2">
    <location>
        <begin position="70"/>
        <end position="97"/>
    </location>
</feature>
<keyword evidence="5" id="KW-1185">Reference proteome</keyword>
<evidence type="ECO:0000259" key="3">
    <source>
        <dbReference type="PROSITE" id="PS50157"/>
    </source>
</evidence>
<evidence type="ECO:0000256" key="2">
    <source>
        <dbReference type="SAM" id="MobiDB-lite"/>
    </source>
</evidence>
<keyword evidence="1" id="KW-0862">Zinc</keyword>
<feature type="region of interest" description="Disordered" evidence="2">
    <location>
        <begin position="184"/>
        <end position="206"/>
    </location>
</feature>
<dbReference type="InterPro" id="IPR013087">
    <property type="entry name" value="Znf_C2H2_type"/>
</dbReference>
<comment type="caution">
    <text evidence="4">The sequence shown here is derived from an EMBL/GenBank/DDBJ whole genome shotgun (WGS) entry which is preliminary data.</text>
</comment>
<evidence type="ECO:0000313" key="5">
    <source>
        <dbReference type="Proteomes" id="UP000835052"/>
    </source>
</evidence>
<dbReference type="Proteomes" id="UP000835052">
    <property type="component" value="Unassembled WGS sequence"/>
</dbReference>
<reference evidence="4" key="1">
    <citation type="submission" date="2020-10" db="EMBL/GenBank/DDBJ databases">
        <authorList>
            <person name="Kikuchi T."/>
        </authorList>
    </citation>
    <scope>NUCLEOTIDE SEQUENCE</scope>
    <source>
        <strain evidence="4">NKZ352</strain>
    </source>
</reference>
<protein>
    <recommendedName>
        <fullName evidence="3">C2H2-type domain-containing protein</fullName>
    </recommendedName>
</protein>
<feature type="compositionally biased region" description="Low complexity" evidence="2">
    <location>
        <begin position="256"/>
        <end position="270"/>
    </location>
</feature>
<feature type="compositionally biased region" description="Basic residues" evidence="2">
    <location>
        <begin position="295"/>
        <end position="308"/>
    </location>
</feature>
<dbReference type="PROSITE" id="PS50157">
    <property type="entry name" value="ZINC_FINGER_C2H2_2"/>
    <property type="match status" value="1"/>
</dbReference>
<proteinExistence type="predicted"/>